<sequence>MSSPPNQIGIDPSLMTQLIGEIKRLQQAWTAADAQLGRALSSIGTSMAGPGLLRDIGFQIAQEVPDLQRRLDLIVATQKIGLDKGVIWADETLWASYSPASGAAAAKSVADQLRKAGKNAASVDGRPALSRQTLDLLENHQRDPYFAVAFAKEVPPKELKALLGDLYFSERRSLEDIWKKPPSSDVDRLAMALSVTLGTASRGVGDMKLPKSYADELIARDGDVASGRVVDQLLRYGSFDDAFLLDVANKVFDNASKPQTEQQDIVGFGPGLAAALANNARVAQDFFTDPARKPLAFLMRENYWASGSRELGRAIEAASTTFRDNGQPPGTSRGYKSALIASWAVHFWADPKAQAALPDTRQSAARVFTAYMSDVNRISRETGEAPGVTPLSDTDPVLPGKQPYGALFGYETAKSATTWAFKDTQALKTVMEGHGKYSAMVLDAQAAQIVKANEAIFDKWRSSHPDATKAEIEAQRQKILVDSMAGATGENFKARVQDLGKSLKFVVDAGNLSEINAADARDKTREALKDAATSTLKLVLTPAGDWVVGGYEFVESNVSDKVKFEDGKKARDEAETTLFTSKNMFKDLTADALMRHGLFGGSTASTHPHASENYAKNTPQDFIKDGDILPRSAMTSLQEYAYHEWLKFSPASGIFRDVGNAVEEGFRPQPPPYPEADE</sequence>
<reference evidence="1" key="2">
    <citation type="submission" date="2020-09" db="EMBL/GenBank/DDBJ databases">
        <authorList>
            <person name="Sun Q."/>
            <person name="Zhou Y."/>
        </authorList>
    </citation>
    <scope>NUCLEOTIDE SEQUENCE</scope>
    <source>
        <strain evidence="1">CGMCC 4.7430</strain>
    </source>
</reference>
<accession>A0A918AER6</accession>
<dbReference type="EMBL" id="BMNK01000030">
    <property type="protein sequence ID" value="GGP18449.1"/>
    <property type="molecule type" value="Genomic_DNA"/>
</dbReference>
<organism evidence="1 2">
    <name type="scientific">Nonomuraea glycinis</name>
    <dbReference type="NCBI Taxonomy" id="2047744"/>
    <lineage>
        <taxon>Bacteria</taxon>
        <taxon>Bacillati</taxon>
        <taxon>Actinomycetota</taxon>
        <taxon>Actinomycetes</taxon>
        <taxon>Streptosporangiales</taxon>
        <taxon>Streptosporangiaceae</taxon>
        <taxon>Nonomuraea</taxon>
    </lineage>
</organism>
<proteinExistence type="predicted"/>
<dbReference type="AlphaFoldDB" id="A0A918AER6"/>
<keyword evidence="2" id="KW-1185">Reference proteome</keyword>
<evidence type="ECO:0000313" key="1">
    <source>
        <dbReference type="EMBL" id="GGP18449.1"/>
    </source>
</evidence>
<dbReference type="Proteomes" id="UP000660745">
    <property type="component" value="Unassembled WGS sequence"/>
</dbReference>
<reference evidence="1" key="1">
    <citation type="journal article" date="2014" name="Int. J. Syst. Evol. Microbiol.">
        <title>Complete genome sequence of Corynebacterium casei LMG S-19264T (=DSM 44701T), isolated from a smear-ripened cheese.</title>
        <authorList>
            <consortium name="US DOE Joint Genome Institute (JGI-PGF)"/>
            <person name="Walter F."/>
            <person name="Albersmeier A."/>
            <person name="Kalinowski J."/>
            <person name="Ruckert C."/>
        </authorList>
    </citation>
    <scope>NUCLEOTIDE SEQUENCE</scope>
    <source>
        <strain evidence="1">CGMCC 4.7430</strain>
    </source>
</reference>
<dbReference type="RefSeq" id="WP_189144993.1">
    <property type="nucleotide sequence ID" value="NZ_BMNK01000030.1"/>
</dbReference>
<gene>
    <name evidence="1" type="ORF">GCM10012278_90680</name>
</gene>
<name>A0A918AER6_9ACTN</name>
<protein>
    <submittedName>
        <fullName evidence="1">Uncharacterized protein</fullName>
    </submittedName>
</protein>
<evidence type="ECO:0000313" key="2">
    <source>
        <dbReference type="Proteomes" id="UP000660745"/>
    </source>
</evidence>
<comment type="caution">
    <text evidence="1">The sequence shown here is derived from an EMBL/GenBank/DDBJ whole genome shotgun (WGS) entry which is preliminary data.</text>
</comment>